<keyword evidence="5" id="KW-1185">Reference proteome</keyword>
<dbReference type="Pfam" id="PF01137">
    <property type="entry name" value="RTC"/>
    <property type="match status" value="2"/>
</dbReference>
<dbReference type="Gene3D" id="3.65.10.20">
    <property type="entry name" value="RNA 3'-terminal phosphate cyclase domain"/>
    <property type="match status" value="1"/>
</dbReference>
<dbReference type="PANTHER" id="PTHR11096:SF0">
    <property type="entry name" value="RNA 3'-TERMINAL PHOSPHATE CYCLASE"/>
    <property type="match status" value="1"/>
</dbReference>
<dbReference type="GO" id="GO:0005634">
    <property type="term" value="C:nucleus"/>
    <property type="evidence" value="ECO:0007669"/>
    <property type="project" value="TreeGrafter"/>
</dbReference>
<name>A0A2P6U0W3_CHLSO</name>
<dbReference type="EMBL" id="LHPG02000003">
    <property type="protein sequence ID" value="PRW59938.1"/>
    <property type="molecule type" value="Genomic_DNA"/>
</dbReference>
<dbReference type="Gene3D" id="3.30.360.20">
    <property type="entry name" value="RNA 3'-terminal phosphate cyclase, insert domain"/>
    <property type="match status" value="1"/>
</dbReference>
<organism evidence="4 5">
    <name type="scientific">Chlorella sorokiniana</name>
    <name type="common">Freshwater green alga</name>
    <dbReference type="NCBI Taxonomy" id="3076"/>
    <lineage>
        <taxon>Eukaryota</taxon>
        <taxon>Viridiplantae</taxon>
        <taxon>Chlorophyta</taxon>
        <taxon>core chlorophytes</taxon>
        <taxon>Trebouxiophyceae</taxon>
        <taxon>Chlorellales</taxon>
        <taxon>Chlorellaceae</taxon>
        <taxon>Chlorella clade</taxon>
        <taxon>Chlorella</taxon>
    </lineage>
</organism>
<sequence length="466" mass="47454">MQGGDEPSTSAGDGHQRHGRGGGGGGKQHKRHKPHHKASHRPTAAPGPAVDLPLPEGGTHIDGSMLEGGGQILRNASALAAILGKLLKVDKIRAGRDKPGLRPQHLTGLQVVAALCGGQLLGGEVGSLCITLSPGPLVCSHHTADTKTAGSCTLLAQSALPCLLFAATGQPAAAGDASSAAAGAAGAAGEAEAAALQAAVQGGTASELDLRGGTDAAMAPPAGYMQHVLLPTLRRRLGVHATMQLVRRGFFPRGQGQVQLTVERLPPGACLPAINLTERGEIVSLAIRAFTAGRVVPSVGERLVDAARKAVTARLPRCGVPRSVPISCEVVHDPPERAFSDGCGLLVTAESSTGCLWGASGLGERGVRAEDIGQRAGDELMDALEVGACTDEWLQDQLVIFMALAQGRSRVLTGEPTLHTRTACMVAEALTGARFTVAPAPAAPGQAQRPGLWLIECEGAAVAAPS</sequence>
<dbReference type="STRING" id="3076.A0A2P6U0W3"/>
<evidence type="ECO:0000259" key="2">
    <source>
        <dbReference type="Pfam" id="PF01137"/>
    </source>
</evidence>
<evidence type="ECO:0000313" key="4">
    <source>
        <dbReference type="EMBL" id="PRW59938.1"/>
    </source>
</evidence>
<accession>A0A2P6U0W3</accession>
<evidence type="ECO:0000259" key="3">
    <source>
        <dbReference type="Pfam" id="PF05189"/>
    </source>
</evidence>
<feature type="domain" description="RNA 3'-terminal phosphate cyclase" evidence="2">
    <location>
        <begin position="66"/>
        <end position="167"/>
    </location>
</feature>
<dbReference type="GO" id="GO:0006396">
    <property type="term" value="P:RNA processing"/>
    <property type="evidence" value="ECO:0007669"/>
    <property type="project" value="InterPro"/>
</dbReference>
<dbReference type="OrthoDB" id="25029at2759"/>
<dbReference type="SUPFAM" id="SSF55205">
    <property type="entry name" value="EPT/RTPC-like"/>
    <property type="match status" value="2"/>
</dbReference>
<dbReference type="Proteomes" id="UP000239899">
    <property type="component" value="Unassembled WGS sequence"/>
</dbReference>
<feature type="domain" description="RNA 3'-terminal phosphate cyclase" evidence="2">
    <location>
        <begin position="177"/>
        <end position="437"/>
    </location>
</feature>
<dbReference type="InterPro" id="IPR013791">
    <property type="entry name" value="RNA3'-term_phos_cycl_insert"/>
</dbReference>
<dbReference type="InterPro" id="IPR013792">
    <property type="entry name" value="RNA3'P_cycl/enolpyr_Trfase_a/b"/>
</dbReference>
<dbReference type="PANTHER" id="PTHR11096">
    <property type="entry name" value="RNA 3' TERMINAL PHOSPHATE CYCLASE"/>
    <property type="match status" value="1"/>
</dbReference>
<dbReference type="SUPFAM" id="SSF52913">
    <property type="entry name" value="RNA 3'-terminal phosphate cyclase, RPTC, insert domain"/>
    <property type="match status" value="1"/>
</dbReference>
<feature type="domain" description="RNA 3'-terminal phosphate cyclase insert" evidence="3">
    <location>
        <begin position="277"/>
        <end position="384"/>
    </location>
</feature>
<dbReference type="GO" id="GO:0003963">
    <property type="term" value="F:RNA-3'-phosphate cyclase activity"/>
    <property type="evidence" value="ECO:0007669"/>
    <property type="project" value="TreeGrafter"/>
</dbReference>
<gene>
    <name evidence="4" type="ORF">C2E21_1962</name>
</gene>
<dbReference type="InterPro" id="IPR000228">
    <property type="entry name" value="RNA3'_term_phos_cyc"/>
</dbReference>
<dbReference type="InterPro" id="IPR036553">
    <property type="entry name" value="RPTC_insert"/>
</dbReference>
<comment type="caution">
    <text evidence="4">The sequence shown here is derived from an EMBL/GenBank/DDBJ whole genome shotgun (WGS) entry which is preliminary data.</text>
</comment>
<evidence type="ECO:0000313" key="5">
    <source>
        <dbReference type="Proteomes" id="UP000239899"/>
    </source>
</evidence>
<dbReference type="InterPro" id="IPR023797">
    <property type="entry name" value="RNA3'_phos_cyclase_dom"/>
</dbReference>
<feature type="region of interest" description="Disordered" evidence="1">
    <location>
        <begin position="1"/>
        <end position="57"/>
    </location>
</feature>
<reference evidence="4 5" key="1">
    <citation type="journal article" date="2018" name="Plant J.">
        <title>Genome sequences of Chlorella sorokiniana UTEX 1602 and Micractinium conductrix SAG 241.80: implications to maltose excretion by a green alga.</title>
        <authorList>
            <person name="Arriola M.B."/>
            <person name="Velmurugan N."/>
            <person name="Zhang Y."/>
            <person name="Plunkett M.H."/>
            <person name="Hondzo H."/>
            <person name="Barney B.M."/>
        </authorList>
    </citation>
    <scope>NUCLEOTIDE SEQUENCE [LARGE SCALE GENOMIC DNA]</scope>
    <source>
        <strain evidence="5">UTEX 1602</strain>
    </source>
</reference>
<dbReference type="Pfam" id="PF05189">
    <property type="entry name" value="RTC_insert"/>
    <property type="match status" value="1"/>
</dbReference>
<evidence type="ECO:0000256" key="1">
    <source>
        <dbReference type="SAM" id="MobiDB-lite"/>
    </source>
</evidence>
<protein>
    <submittedName>
        <fullName evidence="4">RNA 3-terminal phosphate cyclase</fullName>
    </submittedName>
</protein>
<feature type="compositionally biased region" description="Basic residues" evidence="1">
    <location>
        <begin position="27"/>
        <end position="40"/>
    </location>
</feature>
<proteinExistence type="predicted"/>
<dbReference type="InterPro" id="IPR037136">
    <property type="entry name" value="RNA3'_phos_cyclase_dom_sf"/>
</dbReference>
<dbReference type="AlphaFoldDB" id="A0A2P6U0W3"/>